<feature type="domain" description="DUF7916" evidence="1">
    <location>
        <begin position="8"/>
        <end position="314"/>
    </location>
</feature>
<dbReference type="SUPFAM" id="SSF51366">
    <property type="entry name" value="Ribulose-phoshate binding barrel"/>
    <property type="match status" value="1"/>
</dbReference>
<protein>
    <recommendedName>
        <fullName evidence="1">DUF7916 domain-containing protein</fullName>
    </recommendedName>
</protein>
<dbReference type="OrthoDB" id="5581965at2"/>
<dbReference type="InterPro" id="IPR057238">
    <property type="entry name" value="DUF7916"/>
</dbReference>
<dbReference type="InterPro" id="IPR011060">
    <property type="entry name" value="RibuloseP-bd_barrel"/>
</dbReference>
<sequence>MKRIFELGFNDFMTMKKSEIIDCIKASEGRTVMAETVIAVMPLIYGVSNVELAASFGADLITLNTLDLKRPFVYGIDDEGIDLTLGLESLNQLMKRLEQKRDISGYARKIKEIVGRFIGVNLEPVPEDKDYPGGRVLSEENLEKVVEMGFDYVVITGNPKTGVSKEGILKGIEKARKILGEDVLIMAGKMHAAGGENIYDPEALGDFAKAGADVVLVPAPGTVVGVDLELAKQMIEKIHKAGALAMTTIGTSQEGATAGVIENIALLSKMAGADIQHIGDAGYSGIAFPENIMALSIAIRGKRHTFRRMAYSMRK</sequence>
<accession>A0A1M7IU41</accession>
<name>A0A1M7IU41_9FIRM</name>
<evidence type="ECO:0000259" key="1">
    <source>
        <dbReference type="Pfam" id="PF25509"/>
    </source>
</evidence>
<keyword evidence="3" id="KW-1185">Reference proteome</keyword>
<dbReference type="RefSeq" id="WP_073255695.1">
    <property type="nucleotide sequence ID" value="NZ_FRCR01000005.1"/>
</dbReference>
<evidence type="ECO:0000313" key="3">
    <source>
        <dbReference type="Proteomes" id="UP000184375"/>
    </source>
</evidence>
<organism evidence="2 3">
    <name type="scientific">Caldanaerovirga acetigignens</name>
    <dbReference type="NCBI Taxonomy" id="447595"/>
    <lineage>
        <taxon>Bacteria</taxon>
        <taxon>Bacillati</taxon>
        <taxon>Bacillota</taxon>
        <taxon>Clostridia</taxon>
        <taxon>Thermosediminibacterales</taxon>
        <taxon>Thermosediminibacteraceae</taxon>
        <taxon>Caldanaerovirga</taxon>
    </lineage>
</organism>
<evidence type="ECO:0000313" key="2">
    <source>
        <dbReference type="EMBL" id="SHM44322.1"/>
    </source>
</evidence>
<dbReference type="Pfam" id="PF25509">
    <property type="entry name" value="DUF7916"/>
    <property type="match status" value="1"/>
</dbReference>
<reference evidence="3" key="1">
    <citation type="submission" date="2016-11" db="EMBL/GenBank/DDBJ databases">
        <authorList>
            <person name="Varghese N."/>
            <person name="Submissions S."/>
        </authorList>
    </citation>
    <scope>NUCLEOTIDE SEQUENCE [LARGE SCALE GENOMIC DNA]</scope>
    <source>
        <strain evidence="3">DSM 18802</strain>
    </source>
</reference>
<proteinExistence type="predicted"/>
<dbReference type="Proteomes" id="UP000184375">
    <property type="component" value="Unassembled WGS sequence"/>
</dbReference>
<gene>
    <name evidence="2" type="ORF">SAMN05660826_01039</name>
</gene>
<dbReference type="EMBL" id="FRCR01000005">
    <property type="protein sequence ID" value="SHM44322.1"/>
    <property type="molecule type" value="Genomic_DNA"/>
</dbReference>
<dbReference type="AlphaFoldDB" id="A0A1M7IU41"/>
<dbReference type="STRING" id="447595.SAMN05660826_01039"/>